<sequence length="982" mass="112681">MPVTEDTITDRMADFLRNHGVVTDTWETAKMPNGTTKTPDLRVEDGGVFYGEAEWKKSESKGWAQAHDLSRCIGSSGSFLIVYPNELKKKVKQKRLSEDRLEALEGFEYKVAFLREDGTDVDNLTLSEIPSWIDENIHQRKTPHADFDQIIDTLNLTVRRLARELEESPNLPNLFKNILGPDASGKELRKVINDAAAYLLINQIAFYRVLSKEREDLPILDPYDIKSPEEFEDNYFDKVLEIDYSPVFGPSVAPQFSEKSVDILRETVSAVYGLRPERINRDVLGKVFHSFIPLSVRKKVAAYYTKNKAAEILSNLAIKNSDATVMDPACGSGTLLVSSYNRKKELLKEDQDFKEEDHRRFMSRDITGIDVMPFAAHLSTINLSLQAPLYETERVRIGIEDSTKLHPGEILSPLSRFVPEEKRQRKLEQFEGGPPTVEGVDTGTIGMDAKPGKPINLHNVDLIIMNPPFTRQETIADFSKEYKNNLEKRFSEAKGKGVISRRMNYCSYFLLLGDRFLEDGGRMAVVLPAPILRKDTTRKLREDLLKNYNIEYIIAREDEPNFSEDTDLREILFILRKKKSEDNNVNFVILRNYDEVRINHLQKICQDAEEGTLIDNYFELRKIKQNLLNERNLFLPISTSDYQLKNQWEKIKSLNKFKQVEDLVSELGGEIKRGIETARGGSIQALSLNSPKSSHLKSNDLWITKKITDDSIVAEHREINSKMEIPRKSLTPSLRRLSGINKIDISNQKEFVVRTSFPKIKKFLSWSKGKSEEDIETSFLDGWNKYVSDRTSNLSIARRFDLSAKGTGLFSFFSDVPRAPPGVMWSIPGIKEEYAKILSIWINSTINALQIFLERVETRGTWMQIHKYVLNELSCLSPSKISQKDSECIKQVFQEIKEVKFPPFWKQLVMNCEKEDFSEEEIGKIDGVFEDFKSSLGKDFKPRRKMDKAILSALGMENKKEFLRKLYPGLLKEIATLKKMMS</sequence>
<comment type="catalytic activity">
    <reaction evidence="5">
        <text>a 2'-deoxyadenosine in DNA + S-adenosyl-L-methionine = an N(6)-methyl-2'-deoxyadenosine in DNA + S-adenosyl-L-homocysteine + H(+)</text>
        <dbReference type="Rhea" id="RHEA:15197"/>
        <dbReference type="Rhea" id="RHEA-COMP:12418"/>
        <dbReference type="Rhea" id="RHEA-COMP:12419"/>
        <dbReference type="ChEBI" id="CHEBI:15378"/>
        <dbReference type="ChEBI" id="CHEBI:57856"/>
        <dbReference type="ChEBI" id="CHEBI:59789"/>
        <dbReference type="ChEBI" id="CHEBI:90615"/>
        <dbReference type="ChEBI" id="CHEBI:90616"/>
        <dbReference type="EC" id="2.1.1.72"/>
    </reaction>
</comment>
<evidence type="ECO:0000256" key="1">
    <source>
        <dbReference type="ARBA" id="ARBA00011900"/>
    </source>
</evidence>
<keyword evidence="2" id="KW-0489">Methyltransferase</keyword>
<dbReference type="InterPro" id="IPR002052">
    <property type="entry name" value="DNA_methylase_N6_adenine_CS"/>
</dbReference>
<dbReference type="PROSITE" id="PS00092">
    <property type="entry name" value="N6_MTASE"/>
    <property type="match status" value="1"/>
</dbReference>
<dbReference type="GO" id="GO:0003676">
    <property type="term" value="F:nucleic acid binding"/>
    <property type="evidence" value="ECO:0007669"/>
    <property type="project" value="InterPro"/>
</dbReference>
<accession>A0A133UJ07</accession>
<dbReference type="InterPro" id="IPR050953">
    <property type="entry name" value="N4_N6_ade-DNA_methylase"/>
</dbReference>
<dbReference type="SUPFAM" id="SSF53335">
    <property type="entry name" value="S-adenosyl-L-methionine-dependent methyltransferases"/>
    <property type="match status" value="1"/>
</dbReference>
<evidence type="ECO:0000313" key="8">
    <source>
        <dbReference type="Proteomes" id="UP000070284"/>
    </source>
</evidence>
<evidence type="ECO:0000259" key="6">
    <source>
        <dbReference type="Pfam" id="PF07669"/>
    </source>
</evidence>
<dbReference type="EMBL" id="LHXO01000076">
    <property type="protein sequence ID" value="KXA94167.1"/>
    <property type="molecule type" value="Genomic_DNA"/>
</dbReference>
<dbReference type="PANTHER" id="PTHR33841">
    <property type="entry name" value="DNA METHYLTRANSFERASE YEEA-RELATED"/>
    <property type="match status" value="1"/>
</dbReference>
<reference evidence="7 8" key="1">
    <citation type="journal article" date="2016" name="Sci. Rep.">
        <title>Metabolic traits of an uncultured archaeal lineage -MSBL1- from brine pools of the Red Sea.</title>
        <authorList>
            <person name="Mwirichia R."/>
            <person name="Alam I."/>
            <person name="Rashid M."/>
            <person name="Vinu M."/>
            <person name="Ba-Alawi W."/>
            <person name="Anthony Kamau A."/>
            <person name="Kamanda Ngugi D."/>
            <person name="Goker M."/>
            <person name="Klenk H.P."/>
            <person name="Bajic V."/>
            <person name="Stingl U."/>
        </authorList>
    </citation>
    <scope>NUCLEOTIDE SEQUENCE [LARGE SCALE GENOMIC DNA]</scope>
    <source>
        <strain evidence="7">SCGC-AAA259E19</strain>
    </source>
</reference>
<dbReference type="PRINTS" id="PR00507">
    <property type="entry name" value="N12N6MTFRASE"/>
</dbReference>
<gene>
    <name evidence="7" type="ORF">AKJ65_05175</name>
</gene>
<dbReference type="InterPro" id="IPR011639">
    <property type="entry name" value="MethylTrfase_TaqI-like_dom"/>
</dbReference>
<evidence type="ECO:0000256" key="3">
    <source>
        <dbReference type="ARBA" id="ARBA00022679"/>
    </source>
</evidence>
<proteinExistence type="predicted"/>
<dbReference type="Proteomes" id="UP000070284">
    <property type="component" value="Unassembled WGS sequence"/>
</dbReference>
<dbReference type="Pfam" id="PF07669">
    <property type="entry name" value="Eco57I"/>
    <property type="match status" value="1"/>
</dbReference>
<name>A0A133UJ07_9EURY</name>
<evidence type="ECO:0000256" key="4">
    <source>
        <dbReference type="ARBA" id="ARBA00022691"/>
    </source>
</evidence>
<keyword evidence="3" id="KW-0808">Transferase</keyword>
<dbReference type="PANTHER" id="PTHR33841:SF4">
    <property type="entry name" value="RESTRICTION MODIFICATION SYSTEM DNA SPECIFICITY DOMAIN"/>
    <property type="match status" value="1"/>
</dbReference>
<organism evidence="7 8">
    <name type="scientific">candidate division MSBL1 archaeon SCGC-AAA259E19</name>
    <dbReference type="NCBI Taxonomy" id="1698264"/>
    <lineage>
        <taxon>Archaea</taxon>
        <taxon>Methanobacteriati</taxon>
        <taxon>Methanobacteriota</taxon>
        <taxon>candidate division MSBL1</taxon>
    </lineage>
</organism>
<evidence type="ECO:0000256" key="2">
    <source>
        <dbReference type="ARBA" id="ARBA00022603"/>
    </source>
</evidence>
<protein>
    <recommendedName>
        <fullName evidence="1">site-specific DNA-methyltransferase (adenine-specific)</fullName>
        <ecNumber evidence="1">2.1.1.72</ecNumber>
    </recommendedName>
</protein>
<evidence type="ECO:0000313" key="7">
    <source>
        <dbReference type="EMBL" id="KXA94167.1"/>
    </source>
</evidence>
<keyword evidence="8" id="KW-1185">Reference proteome</keyword>
<dbReference type="GO" id="GO:0006304">
    <property type="term" value="P:DNA modification"/>
    <property type="evidence" value="ECO:0007669"/>
    <property type="project" value="InterPro"/>
</dbReference>
<evidence type="ECO:0000256" key="5">
    <source>
        <dbReference type="ARBA" id="ARBA00047942"/>
    </source>
</evidence>
<dbReference type="GO" id="GO:0032259">
    <property type="term" value="P:methylation"/>
    <property type="evidence" value="ECO:0007669"/>
    <property type="project" value="UniProtKB-KW"/>
</dbReference>
<dbReference type="AlphaFoldDB" id="A0A133UJ07"/>
<feature type="domain" description="Type II methyltransferase M.TaqI-like" evidence="6">
    <location>
        <begin position="366"/>
        <end position="559"/>
    </location>
</feature>
<dbReference type="GO" id="GO:0009007">
    <property type="term" value="F:site-specific DNA-methyltransferase (adenine-specific) activity"/>
    <property type="evidence" value="ECO:0007669"/>
    <property type="project" value="UniProtKB-EC"/>
</dbReference>
<keyword evidence="4" id="KW-0949">S-adenosyl-L-methionine</keyword>
<comment type="caution">
    <text evidence="7">The sequence shown here is derived from an EMBL/GenBank/DDBJ whole genome shotgun (WGS) entry which is preliminary data.</text>
</comment>
<dbReference type="Gene3D" id="3.40.50.150">
    <property type="entry name" value="Vaccinia Virus protein VP39"/>
    <property type="match status" value="1"/>
</dbReference>
<dbReference type="InterPro" id="IPR029063">
    <property type="entry name" value="SAM-dependent_MTases_sf"/>
</dbReference>
<dbReference type="EC" id="2.1.1.72" evidence="1"/>